<dbReference type="EMBL" id="CAJNNW010035701">
    <property type="protein sequence ID" value="CAE8729449.1"/>
    <property type="molecule type" value="Genomic_DNA"/>
</dbReference>
<feature type="non-terminal residue" evidence="4">
    <location>
        <position position="1"/>
    </location>
</feature>
<dbReference type="PANTHER" id="PTHR47447:SF17">
    <property type="entry name" value="OS12G0638900 PROTEIN"/>
    <property type="match status" value="1"/>
</dbReference>
<dbReference type="AlphaFoldDB" id="A0A813LMW6"/>
<evidence type="ECO:0000256" key="3">
    <source>
        <dbReference type="SAM" id="SignalP"/>
    </source>
</evidence>
<evidence type="ECO:0000313" key="4">
    <source>
        <dbReference type="EMBL" id="CAE8729449.1"/>
    </source>
</evidence>
<evidence type="ECO:0000313" key="5">
    <source>
        <dbReference type="Proteomes" id="UP000626109"/>
    </source>
</evidence>
<dbReference type="Pfam" id="PF01535">
    <property type="entry name" value="PPR"/>
    <property type="match status" value="1"/>
</dbReference>
<feature type="repeat" description="PPR" evidence="2">
    <location>
        <begin position="65"/>
        <end position="99"/>
    </location>
</feature>
<dbReference type="PANTHER" id="PTHR47447">
    <property type="entry name" value="OS03G0856100 PROTEIN"/>
    <property type="match status" value="1"/>
</dbReference>
<feature type="non-terminal residue" evidence="4">
    <location>
        <position position="119"/>
    </location>
</feature>
<sequence>VVLSCLARHRLPCIASFVLTAMLARSVEANVFHYNAAISASEKGRQWQLAITLLHSMSEIRVFQDEISFSAAISACEKGGQWMLALSLLNCMPDMGVLPNDISYNAAISACAKGGQWQM</sequence>
<reference evidence="4" key="1">
    <citation type="submission" date="2021-02" db="EMBL/GenBank/DDBJ databases">
        <authorList>
            <person name="Dougan E. K."/>
            <person name="Rhodes N."/>
            <person name="Thang M."/>
            <person name="Chan C."/>
        </authorList>
    </citation>
    <scope>NUCLEOTIDE SEQUENCE</scope>
</reference>
<keyword evidence="1" id="KW-0677">Repeat</keyword>
<dbReference type="InterPro" id="IPR011990">
    <property type="entry name" value="TPR-like_helical_dom_sf"/>
</dbReference>
<accession>A0A813LMW6</accession>
<evidence type="ECO:0008006" key="6">
    <source>
        <dbReference type="Google" id="ProtNLM"/>
    </source>
</evidence>
<dbReference type="PROSITE" id="PS51375">
    <property type="entry name" value="PPR"/>
    <property type="match status" value="1"/>
</dbReference>
<evidence type="ECO:0000256" key="2">
    <source>
        <dbReference type="PROSITE-ProRule" id="PRU00708"/>
    </source>
</evidence>
<gene>
    <name evidence="4" type="ORF">PGLA2088_LOCUS45419</name>
</gene>
<feature type="signal peptide" evidence="3">
    <location>
        <begin position="1"/>
        <end position="29"/>
    </location>
</feature>
<evidence type="ECO:0000256" key="1">
    <source>
        <dbReference type="ARBA" id="ARBA00022737"/>
    </source>
</evidence>
<feature type="chain" id="PRO_5033003125" description="Pentatricopeptide repeat-containing protein, chloroplastic" evidence="3">
    <location>
        <begin position="30"/>
        <end position="119"/>
    </location>
</feature>
<dbReference type="Proteomes" id="UP000626109">
    <property type="component" value="Unassembled WGS sequence"/>
</dbReference>
<dbReference type="InterPro" id="IPR002885">
    <property type="entry name" value="PPR_rpt"/>
</dbReference>
<proteinExistence type="predicted"/>
<organism evidence="4 5">
    <name type="scientific">Polarella glacialis</name>
    <name type="common">Dinoflagellate</name>
    <dbReference type="NCBI Taxonomy" id="89957"/>
    <lineage>
        <taxon>Eukaryota</taxon>
        <taxon>Sar</taxon>
        <taxon>Alveolata</taxon>
        <taxon>Dinophyceae</taxon>
        <taxon>Suessiales</taxon>
        <taxon>Suessiaceae</taxon>
        <taxon>Polarella</taxon>
    </lineage>
</organism>
<keyword evidence="3" id="KW-0732">Signal</keyword>
<name>A0A813LMW6_POLGL</name>
<dbReference type="Pfam" id="PF13041">
    <property type="entry name" value="PPR_2"/>
    <property type="match status" value="1"/>
</dbReference>
<dbReference type="Gene3D" id="1.25.40.10">
    <property type="entry name" value="Tetratricopeptide repeat domain"/>
    <property type="match status" value="1"/>
</dbReference>
<protein>
    <recommendedName>
        <fullName evidence="6">Pentatricopeptide repeat-containing protein, chloroplastic</fullName>
    </recommendedName>
</protein>
<comment type="caution">
    <text evidence="4">The sequence shown here is derived from an EMBL/GenBank/DDBJ whole genome shotgun (WGS) entry which is preliminary data.</text>
</comment>